<dbReference type="HAMAP" id="MF_00925">
    <property type="entry name" value="OM_assembly_BamE"/>
    <property type="match status" value="1"/>
</dbReference>
<evidence type="ECO:0000259" key="6">
    <source>
        <dbReference type="Pfam" id="PF04355"/>
    </source>
</evidence>
<dbReference type="Gene3D" id="3.30.1450.10">
    <property type="match status" value="1"/>
</dbReference>
<evidence type="ECO:0000313" key="8">
    <source>
        <dbReference type="Proteomes" id="UP000191980"/>
    </source>
</evidence>
<dbReference type="RefSeq" id="WP_080522985.1">
    <property type="nucleotide sequence ID" value="NZ_LPUF01000001.1"/>
</dbReference>
<dbReference type="InterPro" id="IPR037873">
    <property type="entry name" value="BamE-like"/>
</dbReference>
<accession>A0A1V8MAP5</accession>
<dbReference type="PANTHER" id="PTHR37482">
    <property type="entry name" value="OUTER MEMBRANE PROTEIN ASSEMBLY FACTOR BAME"/>
    <property type="match status" value="1"/>
</dbReference>
<comment type="function">
    <text evidence="4">Part of the outer membrane protein assembly complex, which is involved in assembly and insertion of beta-barrel proteins into the outer membrane.</text>
</comment>
<dbReference type="AlphaFoldDB" id="A0A1V8MAP5"/>
<feature type="signal peptide" evidence="5">
    <location>
        <begin position="1"/>
        <end position="24"/>
    </location>
</feature>
<keyword evidence="1 4" id="KW-0732">Signal</keyword>
<dbReference type="STRING" id="1420851.AU255_11360"/>
<comment type="caution">
    <text evidence="7">The sequence shown here is derived from an EMBL/GenBank/DDBJ whole genome shotgun (WGS) entry which is preliminary data.</text>
</comment>
<keyword evidence="2 4" id="KW-0472">Membrane</keyword>
<comment type="subcellular location">
    <subcellularLocation>
        <location evidence="4">Cell outer membrane</location>
        <topology evidence="4">Lipid-anchor</topology>
    </subcellularLocation>
</comment>
<keyword evidence="8" id="KW-1185">Reference proteome</keyword>
<keyword evidence="4" id="KW-0449">Lipoprotein</keyword>
<evidence type="ECO:0000256" key="5">
    <source>
        <dbReference type="SAM" id="SignalP"/>
    </source>
</evidence>
<dbReference type="InterPro" id="IPR007450">
    <property type="entry name" value="BamE_dom"/>
</dbReference>
<dbReference type="Proteomes" id="UP000191980">
    <property type="component" value="Unassembled WGS sequence"/>
</dbReference>
<name>A0A1V8MAP5_9GAMM</name>
<protein>
    <recommendedName>
        <fullName evidence="4">Outer membrane protein assembly factor BamE</fullName>
    </recommendedName>
</protein>
<evidence type="ECO:0000313" key="7">
    <source>
        <dbReference type="EMBL" id="OQK18383.1"/>
    </source>
</evidence>
<evidence type="ECO:0000256" key="3">
    <source>
        <dbReference type="ARBA" id="ARBA00023237"/>
    </source>
</evidence>
<dbReference type="EMBL" id="LPUF01000001">
    <property type="protein sequence ID" value="OQK18383.1"/>
    <property type="molecule type" value="Genomic_DNA"/>
</dbReference>
<dbReference type="PANTHER" id="PTHR37482:SF1">
    <property type="entry name" value="OUTER MEMBRANE PROTEIN ASSEMBLY FACTOR BAME"/>
    <property type="match status" value="1"/>
</dbReference>
<feature type="chain" id="PRO_5013415311" description="Outer membrane protein assembly factor BamE" evidence="5">
    <location>
        <begin position="25"/>
        <end position="150"/>
    </location>
</feature>
<feature type="domain" description="Outer membrane protein assembly factor BamE" evidence="6">
    <location>
        <begin position="38"/>
        <end position="105"/>
    </location>
</feature>
<keyword evidence="4" id="KW-0564">Palmitate</keyword>
<evidence type="ECO:0000256" key="4">
    <source>
        <dbReference type="HAMAP-Rule" id="MF_00925"/>
    </source>
</evidence>
<dbReference type="OrthoDB" id="9808250at2"/>
<dbReference type="GO" id="GO:0043165">
    <property type="term" value="P:Gram-negative-bacterium-type cell outer membrane assembly"/>
    <property type="evidence" value="ECO:0007669"/>
    <property type="project" value="UniProtKB-UniRule"/>
</dbReference>
<dbReference type="Pfam" id="PF04355">
    <property type="entry name" value="BamE"/>
    <property type="match status" value="1"/>
</dbReference>
<comment type="similarity">
    <text evidence="4">Belongs to the BamE family.</text>
</comment>
<comment type="subunit">
    <text evidence="4">Part of the Bam complex.</text>
</comment>
<proteinExistence type="inferred from homology"/>
<gene>
    <name evidence="4" type="primary">bamE</name>
    <name evidence="7" type="ORF">AU255_11360</name>
</gene>
<dbReference type="InterPro" id="IPR026592">
    <property type="entry name" value="BamE"/>
</dbReference>
<evidence type="ECO:0000256" key="1">
    <source>
        <dbReference type="ARBA" id="ARBA00022729"/>
    </source>
</evidence>
<reference evidence="7 8" key="1">
    <citation type="submission" date="2015-12" db="EMBL/GenBank/DDBJ databases">
        <authorList>
            <person name="Shamseldin A."/>
            <person name="Moawad H."/>
            <person name="Abd El-Rahim W.M."/>
            <person name="Sadowsky M.J."/>
        </authorList>
    </citation>
    <scope>NUCLEOTIDE SEQUENCE [LARGE SCALE GENOMIC DNA]</scope>
    <source>
        <strain evidence="7 8">WF1</strain>
    </source>
</reference>
<dbReference type="PROSITE" id="PS51257">
    <property type="entry name" value="PROKAR_LIPOPROTEIN"/>
    <property type="match status" value="1"/>
</dbReference>
<keyword evidence="3 4" id="KW-0998">Cell outer membrane</keyword>
<dbReference type="GO" id="GO:1990063">
    <property type="term" value="C:Bam protein complex"/>
    <property type="evidence" value="ECO:0007669"/>
    <property type="project" value="TreeGrafter"/>
</dbReference>
<dbReference type="GO" id="GO:0051205">
    <property type="term" value="P:protein insertion into membrane"/>
    <property type="evidence" value="ECO:0007669"/>
    <property type="project" value="UniProtKB-UniRule"/>
</dbReference>
<sequence length="150" mass="16993">MLHTLRLISFLTTFVFLSACSTLAVDVPLVYKIDIDQGNVLTQDMVNQLRPNMTKRQVIYVLGSPLLIDPFTTNRWDYVYSVQPGGEDRFEDRIALFFAGENLIHVEGNLTPALNPAPPPPTEMTIEAPKRELKKTLYEMIVGVFSFDDD</sequence>
<dbReference type="GO" id="GO:0030674">
    <property type="term" value="F:protein-macromolecule adaptor activity"/>
    <property type="evidence" value="ECO:0007669"/>
    <property type="project" value="TreeGrafter"/>
</dbReference>
<organism evidence="7 8">
    <name type="scientific">Methyloprofundus sedimenti</name>
    <dbReference type="NCBI Taxonomy" id="1420851"/>
    <lineage>
        <taxon>Bacteria</taxon>
        <taxon>Pseudomonadati</taxon>
        <taxon>Pseudomonadota</taxon>
        <taxon>Gammaproteobacteria</taxon>
        <taxon>Methylococcales</taxon>
        <taxon>Methylococcaceae</taxon>
        <taxon>Methyloprofundus</taxon>
    </lineage>
</organism>
<evidence type="ECO:0000256" key="2">
    <source>
        <dbReference type="ARBA" id="ARBA00023136"/>
    </source>
</evidence>